<comment type="caution">
    <text evidence="11">The sequence shown here is derived from an EMBL/GenBank/DDBJ whole genome shotgun (WGS) entry which is preliminary data.</text>
</comment>
<dbReference type="EMBL" id="JAUEPS010000012">
    <property type="protein sequence ID" value="KAK0460408.1"/>
    <property type="molecule type" value="Genomic_DNA"/>
</dbReference>
<protein>
    <submittedName>
        <fullName evidence="11">Laccase</fullName>
    </submittedName>
</protein>
<feature type="domain" description="Plastocyanin-like" evidence="9">
    <location>
        <begin position="395"/>
        <end position="516"/>
    </location>
</feature>
<dbReference type="Gene3D" id="2.60.40.420">
    <property type="entry name" value="Cupredoxins - blue copper proteins"/>
    <property type="match status" value="3"/>
</dbReference>
<dbReference type="PANTHER" id="PTHR11709">
    <property type="entry name" value="MULTI-COPPER OXIDASE"/>
    <property type="match status" value="1"/>
</dbReference>
<evidence type="ECO:0000313" key="11">
    <source>
        <dbReference type="EMBL" id="KAK0460408.1"/>
    </source>
</evidence>
<dbReference type="InterPro" id="IPR011706">
    <property type="entry name" value="Cu-oxidase_C"/>
</dbReference>
<feature type="domain" description="Plastocyanin-like" evidence="10">
    <location>
        <begin position="54"/>
        <end position="172"/>
    </location>
</feature>
<name>A0AA39KJ62_ARMTA</name>
<keyword evidence="2" id="KW-0479">Metal-binding</keyword>
<evidence type="ECO:0000259" key="9">
    <source>
        <dbReference type="Pfam" id="PF07731"/>
    </source>
</evidence>
<evidence type="ECO:0000256" key="3">
    <source>
        <dbReference type="ARBA" id="ARBA00023002"/>
    </source>
</evidence>
<dbReference type="GeneID" id="85364765"/>
<keyword evidence="12" id="KW-1185">Reference proteome</keyword>
<dbReference type="InterPro" id="IPR045087">
    <property type="entry name" value="Cu-oxidase_fam"/>
</dbReference>
<evidence type="ECO:0000256" key="1">
    <source>
        <dbReference type="ARBA" id="ARBA00010609"/>
    </source>
</evidence>
<feature type="domain" description="Plastocyanin-like" evidence="8">
    <location>
        <begin position="190"/>
        <end position="334"/>
    </location>
</feature>
<dbReference type="InterPro" id="IPR001117">
    <property type="entry name" value="Cu-oxidase_2nd"/>
</dbReference>
<feature type="transmembrane region" description="Helical" evidence="7">
    <location>
        <begin position="12"/>
        <end position="34"/>
    </location>
</feature>
<keyword evidence="6" id="KW-0325">Glycoprotein</keyword>
<dbReference type="CDD" id="cd13903">
    <property type="entry name" value="CuRO_3_Tv-LCC_like"/>
    <property type="match status" value="1"/>
</dbReference>
<evidence type="ECO:0000256" key="4">
    <source>
        <dbReference type="ARBA" id="ARBA00023008"/>
    </source>
</evidence>
<dbReference type="InterPro" id="IPR011707">
    <property type="entry name" value="Cu-oxidase-like_N"/>
</dbReference>
<dbReference type="GO" id="GO:0016491">
    <property type="term" value="F:oxidoreductase activity"/>
    <property type="evidence" value="ECO:0007669"/>
    <property type="project" value="UniProtKB-KW"/>
</dbReference>
<dbReference type="PANTHER" id="PTHR11709:SF511">
    <property type="entry name" value="LACCASE"/>
    <property type="match status" value="1"/>
</dbReference>
<dbReference type="SUPFAM" id="SSF49503">
    <property type="entry name" value="Cupredoxins"/>
    <property type="match status" value="3"/>
</dbReference>
<evidence type="ECO:0000256" key="6">
    <source>
        <dbReference type="ARBA" id="ARBA00023180"/>
    </source>
</evidence>
<dbReference type="Pfam" id="PF07732">
    <property type="entry name" value="Cu-oxidase_3"/>
    <property type="match status" value="1"/>
</dbReference>
<dbReference type="RefSeq" id="XP_060332447.1">
    <property type="nucleotide sequence ID" value="XM_060481217.1"/>
</dbReference>
<evidence type="ECO:0000259" key="10">
    <source>
        <dbReference type="Pfam" id="PF07732"/>
    </source>
</evidence>
<keyword evidence="5" id="KW-1015">Disulfide bond</keyword>
<evidence type="ECO:0000256" key="7">
    <source>
        <dbReference type="SAM" id="Phobius"/>
    </source>
</evidence>
<keyword evidence="4" id="KW-0186">Copper</keyword>
<dbReference type="InterPro" id="IPR002355">
    <property type="entry name" value="Cu_oxidase_Cu_BS"/>
</dbReference>
<dbReference type="AlphaFoldDB" id="A0AA39KJ62"/>
<evidence type="ECO:0000313" key="12">
    <source>
        <dbReference type="Proteomes" id="UP001175211"/>
    </source>
</evidence>
<dbReference type="Pfam" id="PF07731">
    <property type="entry name" value="Cu-oxidase_2"/>
    <property type="match status" value="1"/>
</dbReference>
<keyword evidence="7" id="KW-1133">Transmembrane helix</keyword>
<dbReference type="CDD" id="cd13856">
    <property type="entry name" value="CuRO_1_Tv-LCC_like"/>
    <property type="match status" value="1"/>
</dbReference>
<gene>
    <name evidence="11" type="ORF">EV420DRAFT_210291</name>
</gene>
<keyword evidence="7" id="KW-0472">Membrane</keyword>
<dbReference type="Pfam" id="PF00394">
    <property type="entry name" value="Cu-oxidase"/>
    <property type="match status" value="1"/>
</dbReference>
<dbReference type="GO" id="GO:0005507">
    <property type="term" value="F:copper ion binding"/>
    <property type="evidence" value="ECO:0007669"/>
    <property type="project" value="InterPro"/>
</dbReference>
<evidence type="ECO:0000256" key="5">
    <source>
        <dbReference type="ARBA" id="ARBA00023157"/>
    </source>
</evidence>
<dbReference type="PROSITE" id="PS00080">
    <property type="entry name" value="MULTICOPPER_OXIDASE2"/>
    <property type="match status" value="1"/>
</dbReference>
<dbReference type="FunFam" id="2.60.40.420:FF:000045">
    <property type="entry name" value="Laccase 2"/>
    <property type="match status" value="1"/>
</dbReference>
<reference evidence="11" key="1">
    <citation type="submission" date="2023-06" db="EMBL/GenBank/DDBJ databases">
        <authorList>
            <consortium name="Lawrence Berkeley National Laboratory"/>
            <person name="Ahrendt S."/>
            <person name="Sahu N."/>
            <person name="Indic B."/>
            <person name="Wong-Bajracharya J."/>
            <person name="Merenyi Z."/>
            <person name="Ke H.-M."/>
            <person name="Monk M."/>
            <person name="Kocsube S."/>
            <person name="Drula E."/>
            <person name="Lipzen A."/>
            <person name="Balint B."/>
            <person name="Henrissat B."/>
            <person name="Andreopoulos B."/>
            <person name="Martin F.M."/>
            <person name="Harder C.B."/>
            <person name="Rigling D."/>
            <person name="Ford K.L."/>
            <person name="Foster G.D."/>
            <person name="Pangilinan J."/>
            <person name="Papanicolaou A."/>
            <person name="Barry K."/>
            <person name="LaButti K."/>
            <person name="Viragh M."/>
            <person name="Koriabine M."/>
            <person name="Yan M."/>
            <person name="Riley R."/>
            <person name="Champramary S."/>
            <person name="Plett K.L."/>
            <person name="Tsai I.J."/>
            <person name="Slot J."/>
            <person name="Sipos G."/>
            <person name="Plett J."/>
            <person name="Nagy L.G."/>
            <person name="Grigoriev I.V."/>
        </authorList>
    </citation>
    <scope>NUCLEOTIDE SEQUENCE</scope>
    <source>
        <strain evidence="11">CCBAS 213</strain>
    </source>
</reference>
<dbReference type="Proteomes" id="UP001175211">
    <property type="component" value="Unassembled WGS sequence"/>
</dbReference>
<evidence type="ECO:0000256" key="2">
    <source>
        <dbReference type="ARBA" id="ARBA00022723"/>
    </source>
</evidence>
<accession>A0AA39KJ62</accession>
<sequence>MLLEHSLHNPLSFPLIFPFSFSRLMYILLLSLILSFHSVRSLEVFGSSGDLHVVNKNLAPDGVTRSTVLAGGTFPGPLISGNKGDQFHINVINDLTDTSMAIDTSIHWHGIFQHGTNYEDGTSSVTQCPITPGHSFQYDFSVPEQAGTFWYHSHIGVQYCEGLRGPLVVYDGPNGANDPYRALYDVDDETTIITLADWYHPTAMQVAETLLPPFANSTLINGMGRFFEDPTAPLAVITVSPNKRYRFRLISISCDPNFTFSIDGHNLTIIEVDGINTQPLTVNSIQILAAQRYSVILEASQPIDNYWIRAEPDAAGPQGFEGGINSAILRYEGAPDAEPTTSIQTNIVPLLEVDLHPLESPGAPGRPVPNGADLVLNFTLGFDGGLFFMNGVRFVPPTVPVLLQILSGAQRAQDLLPQGSVFGLPLGKVIEINLFGHHALGDPHPFHLHGHAFDVVKSADSDVYNFVDPVRRDTTGVIQQRTTTIRFVTDNTGPWFLHCHIDFHLNAGLAVVLAEGIKNVSSAIHPVPAWNDLCPLYNASGVHPPPFKSQPTYLPNYR</sequence>
<keyword evidence="3" id="KW-0560">Oxidoreductase</keyword>
<dbReference type="InterPro" id="IPR033138">
    <property type="entry name" value="Cu_oxidase_CS"/>
</dbReference>
<organism evidence="11 12">
    <name type="scientific">Armillaria tabescens</name>
    <name type="common">Ringless honey mushroom</name>
    <name type="synonym">Agaricus tabescens</name>
    <dbReference type="NCBI Taxonomy" id="1929756"/>
    <lineage>
        <taxon>Eukaryota</taxon>
        <taxon>Fungi</taxon>
        <taxon>Dikarya</taxon>
        <taxon>Basidiomycota</taxon>
        <taxon>Agaricomycotina</taxon>
        <taxon>Agaricomycetes</taxon>
        <taxon>Agaricomycetidae</taxon>
        <taxon>Agaricales</taxon>
        <taxon>Marasmiineae</taxon>
        <taxon>Physalacriaceae</taxon>
        <taxon>Desarmillaria</taxon>
    </lineage>
</organism>
<keyword evidence="7" id="KW-0812">Transmembrane</keyword>
<comment type="similarity">
    <text evidence="1">Belongs to the multicopper oxidase family.</text>
</comment>
<dbReference type="InterPro" id="IPR008972">
    <property type="entry name" value="Cupredoxin"/>
</dbReference>
<proteinExistence type="inferred from homology"/>
<dbReference type="PROSITE" id="PS00079">
    <property type="entry name" value="MULTICOPPER_OXIDASE1"/>
    <property type="match status" value="2"/>
</dbReference>
<evidence type="ECO:0000259" key="8">
    <source>
        <dbReference type="Pfam" id="PF00394"/>
    </source>
</evidence>